<protein>
    <submittedName>
        <fullName evidence="1">Uncharacterized protein</fullName>
    </submittedName>
</protein>
<reference evidence="1 2" key="1">
    <citation type="submission" date="2016-03" db="EMBL/GenBank/DDBJ databases">
        <authorList>
            <person name="Ploux O."/>
        </authorList>
    </citation>
    <scope>NUCLEOTIDE SEQUENCE [LARGE SCALE GENOMIC DNA]</scope>
    <source>
        <strain evidence="1 2">R-45371</strain>
    </source>
</reference>
<dbReference type="AlphaFoldDB" id="A0A177LYB7"/>
<gene>
    <name evidence="1" type="ORF">A1353_02315</name>
</gene>
<comment type="caution">
    <text evidence="1">The sequence shown here is derived from an EMBL/GenBank/DDBJ whole genome shotgun (WGS) entry which is preliminary data.</text>
</comment>
<evidence type="ECO:0000313" key="2">
    <source>
        <dbReference type="Proteomes" id="UP000077763"/>
    </source>
</evidence>
<dbReference type="EMBL" id="LUUH01000088">
    <property type="protein sequence ID" value="OAH98486.1"/>
    <property type="molecule type" value="Genomic_DNA"/>
</dbReference>
<dbReference type="RefSeq" id="WP_064038402.1">
    <property type="nucleotide sequence ID" value="NZ_LUUH01000088.1"/>
</dbReference>
<dbReference type="Proteomes" id="UP000077763">
    <property type="component" value="Unassembled WGS sequence"/>
</dbReference>
<accession>A0A177LYB7</accession>
<evidence type="ECO:0000313" key="1">
    <source>
        <dbReference type="EMBL" id="OAH98486.1"/>
    </source>
</evidence>
<organism evidence="1 2">
    <name type="scientific">Methylomonas methanica</name>
    <dbReference type="NCBI Taxonomy" id="421"/>
    <lineage>
        <taxon>Bacteria</taxon>
        <taxon>Pseudomonadati</taxon>
        <taxon>Pseudomonadota</taxon>
        <taxon>Gammaproteobacteria</taxon>
        <taxon>Methylococcales</taxon>
        <taxon>Methylococcaceae</taxon>
        <taxon>Methylomonas</taxon>
    </lineage>
</organism>
<name>A0A177LYB7_METMH</name>
<sequence>MFKLPNLPSARAESNELADFAELLAWKKNSTSAREIIAYLGRLDDNDHNIGCDDNDDENADELDEVMNEIERRQDACREGYPFELGLDGTVLRHKDDQNNHRSDVYRYLLLSTRLNMKTQRIHVEIDGTLLLEEISASILKNYLGANRAKSLVFGTAAIGSFEDKVNHLCRELGEGGRYENIDEGATQAKDDKLDAVAWVPFTDEKPGQLVVFGQCKTGSNWEGLMTQLQPDAFLARWTSQKRYLLNPTRAFCISEAINRAQWNSSLLYAGLMFDRCRLVDYCDELDEELLNRIRLWNSAASAKVSIG</sequence>
<proteinExistence type="predicted"/>